<dbReference type="InterPro" id="IPR016162">
    <property type="entry name" value="Ald_DH_N"/>
</dbReference>
<reference evidence="1" key="1">
    <citation type="submission" date="2013-08" db="EMBL/GenBank/DDBJ databases">
        <authorList>
            <person name="Mendez C."/>
            <person name="Richter M."/>
            <person name="Ferrer M."/>
            <person name="Sanchez J."/>
        </authorList>
    </citation>
    <scope>NUCLEOTIDE SEQUENCE</scope>
</reference>
<gene>
    <name evidence="1" type="ORF">B1A_11290</name>
</gene>
<dbReference type="PANTHER" id="PTHR11063">
    <property type="entry name" value="GLUTAMATE SEMIALDEHYDE DEHYDROGENASE"/>
    <property type="match status" value="1"/>
</dbReference>
<reference evidence="1" key="2">
    <citation type="journal article" date="2014" name="ISME J.">
        <title>Microbial stratification in low pH oxic and suboxic macroscopic growths along an acid mine drainage.</title>
        <authorList>
            <person name="Mendez-Garcia C."/>
            <person name="Mesa V."/>
            <person name="Sprenger R.R."/>
            <person name="Richter M."/>
            <person name="Diez M.S."/>
            <person name="Solano J."/>
            <person name="Bargiela R."/>
            <person name="Golyshina O.V."/>
            <person name="Manteca A."/>
            <person name="Ramos J.L."/>
            <person name="Gallego J.R."/>
            <person name="Llorente I."/>
            <person name="Martins Dos Santos V.A."/>
            <person name="Jensen O.N."/>
            <person name="Pelaez A.I."/>
            <person name="Sanchez J."/>
            <person name="Ferrer M."/>
        </authorList>
    </citation>
    <scope>NUCLEOTIDE SEQUENCE</scope>
</reference>
<dbReference type="AlphaFoldDB" id="T1AIB8"/>
<accession>T1AIB8</accession>
<sequence>MSRGSSSTLRLQAEACHAASIAIAALDADARHALLVAMADALADGSADILEANARDMHAARAAGPQGALLDRLKLDPARVAAMAAAVRAVAGMPDPVGKVTQRETRPNGLVVERVRIPLGVIAMIYEARPNVTADAAALCLKAGNAA</sequence>
<dbReference type="PANTHER" id="PTHR11063:SF8">
    <property type="entry name" value="DELTA-1-PYRROLINE-5-CARBOXYLATE SYNTHASE"/>
    <property type="match status" value="1"/>
</dbReference>
<dbReference type="EMBL" id="AUZX01008069">
    <property type="protein sequence ID" value="EQD57017.1"/>
    <property type="molecule type" value="Genomic_DNA"/>
</dbReference>
<comment type="caution">
    <text evidence="1">The sequence shown here is derived from an EMBL/GenBank/DDBJ whole genome shotgun (WGS) entry which is preliminary data.</text>
</comment>
<dbReference type="Gene3D" id="3.40.605.10">
    <property type="entry name" value="Aldehyde Dehydrogenase, Chain A, domain 1"/>
    <property type="match status" value="1"/>
</dbReference>
<protein>
    <submittedName>
        <fullName evidence="1">Gamma-glutamyl phosphate reductase</fullName>
    </submittedName>
</protein>
<dbReference type="GO" id="GO:0004350">
    <property type="term" value="F:glutamate-5-semialdehyde dehydrogenase activity"/>
    <property type="evidence" value="ECO:0007669"/>
    <property type="project" value="TreeGrafter"/>
</dbReference>
<evidence type="ECO:0000313" key="1">
    <source>
        <dbReference type="EMBL" id="EQD57017.1"/>
    </source>
</evidence>
<organism evidence="1">
    <name type="scientific">mine drainage metagenome</name>
    <dbReference type="NCBI Taxonomy" id="410659"/>
    <lineage>
        <taxon>unclassified sequences</taxon>
        <taxon>metagenomes</taxon>
        <taxon>ecological metagenomes</taxon>
    </lineage>
</organism>
<feature type="non-terminal residue" evidence="1">
    <location>
        <position position="147"/>
    </location>
</feature>
<proteinExistence type="predicted"/>
<dbReference type="InterPro" id="IPR016161">
    <property type="entry name" value="Ald_DH/histidinol_DH"/>
</dbReference>
<name>T1AIB8_9ZZZZ</name>
<dbReference type="SUPFAM" id="SSF53720">
    <property type="entry name" value="ALDH-like"/>
    <property type="match status" value="1"/>
</dbReference>